<evidence type="ECO:0000313" key="2">
    <source>
        <dbReference type="EMBL" id="ACA60887.1"/>
    </source>
</evidence>
<dbReference type="Gene3D" id="3.30.420.10">
    <property type="entry name" value="Ribonuclease H-like superfamily/Ribonuclease H"/>
    <property type="match status" value="1"/>
</dbReference>
<name>B1PJ27_PHATR</name>
<protein>
    <submittedName>
        <fullName evidence="2">Pol protein</fullName>
    </submittedName>
</protein>
<dbReference type="GO" id="GO:0003676">
    <property type="term" value="F:nucleic acid binding"/>
    <property type="evidence" value="ECO:0007669"/>
    <property type="project" value="InterPro"/>
</dbReference>
<reference evidence="2" key="1">
    <citation type="submission" date="2008-01" db="EMBL/GenBank/DDBJ databases">
        <title>Pirate Transposons in Diatom Genomes.</title>
        <authorList>
            <person name="Maumus F."/>
            <person name="Allen A."/>
            <person name="Bowler C."/>
        </authorList>
    </citation>
    <scope>NUCLEOTIDE SEQUENCE</scope>
</reference>
<dbReference type="Pfam" id="PF07727">
    <property type="entry name" value="RVT_2"/>
    <property type="match status" value="1"/>
</dbReference>
<dbReference type="SUPFAM" id="SSF53098">
    <property type="entry name" value="Ribonuclease H-like"/>
    <property type="match status" value="1"/>
</dbReference>
<organism evidence="2">
    <name type="scientific">Phaeodactylum tricornutum</name>
    <name type="common">Diatom</name>
    <dbReference type="NCBI Taxonomy" id="2850"/>
    <lineage>
        <taxon>Eukaryota</taxon>
        <taxon>Sar</taxon>
        <taxon>Stramenopiles</taxon>
        <taxon>Ochrophyta</taxon>
        <taxon>Bacillariophyta</taxon>
        <taxon>Bacillariophyceae</taxon>
        <taxon>Bacillariophycidae</taxon>
        <taxon>Naviculales</taxon>
        <taxon>Phaeodactylaceae</taxon>
        <taxon>Phaeodactylum</taxon>
    </lineage>
</organism>
<dbReference type="InterPro" id="IPR013103">
    <property type="entry name" value="RVT_2"/>
</dbReference>
<feature type="domain" description="Reverse transcriptase Ty1/copia-type" evidence="1">
    <location>
        <begin position="860"/>
        <end position="1061"/>
    </location>
</feature>
<sequence length="1379" mass="155845">MLSATFVRGPMKLSIAGLKSSKRWTEVNGDRGIGRMISGSRSSRFEGRVDLDSHADTCIMGKVFHIYSSTGQKCTVMPYSDKYKPRVVDVADGCTAFDDPVTGETFILDVFQALDMTGDLQDPSLLCPNQLRANGLIVDDVPKHLCHNRESTHSIYVPETKLRITLELQGVMSGFQARLPTQTEIETCIHVELTAQDAWDPSSDKLEQQERLKETRLSNIAGTVSTLFPDRKSEISAVLSSVSSTLVDDDFVQGMEQSVWITSAVASSTVRTKSRHSTMEPMELSRRWGIGLSTAQKTLRVTTQKGLRTAVHPLHRRYRTQQQQLRYNRLNSKFYSDTMFSSSVSVRGNTCGQIFVNDLNYSKFIPLKSKGDAGLALEELFQDVGVPTHMHTDGAKELTTGHWRKVCQSYGPVKQTVSEPLTPWQNRAEAEIRELKKQVLWIMSHEGIPRRFWDYVAEYVSEIRSRTAHPLYDLKGRTPIEHVTGETPDITEWLEYRMYQPVWYLDPGDFPEEKKLLGRWLGPAHRVGQALCCWIVPQSGRVIARSTVQPVSEEERGLDSFKTRLKDFDKSVQDFLNRGDTHVPDGGFGWKANRVYAAINEDIDPVEKEASMPEADEYTEESFDKYLSAEVVLALGDGKQRAKVTGRKRDTDGNPVGVANSNPILDTRVYTVEFPDGTEKEYSANIIAESLYSEVDQDGRQFQLIDEIIDHSKDASAVSRDDMYAGKDGSNRHLRRTTKGWKLLIQWKDGTSTWERLANLKESNPVQVAEYAVANKLAEEPAFIWWIKDVLRRRDRIISKVKARYWKRTHKFGIRVPKSVKDALEIDAETGTEFWKRAIEKEMANVMPAFKFLEGDENLPVGCQKIDCHIIFDVKLDLTRKARYVAGGHMTEAPAALTYSSVVSRESVRIAFMAAALNGLDILAADAQNAYLNADCRESVYTIAGPEFGAARQGLRVLIVRALYGLKSSGAAWHAHLAQTMSDLKFRPCVADPDVWLRPAVKGNGDKYYEYVLIYVDDILAVSEKPDRIMETLSSLYKFKEDPKTRKKYGPPDRYLGANVGKYKLPGATKEHWYMSSDDYVKAAVTNVENELFKIGQRFTTRSGHTVMSQSYRPELDVSPVLGAEKANYYQNLIGILRWAVELGRIDIFAQVSMLSQYLAQPREGHLDQVFHIFGYLKVHGRSKVVFDDTFISWKDKFTQCDWQDFYPDAKEPIPGNMPEPRGKEVQLNAFVDADHAGDQVTRRSRTGVLIFVNKAPVIWFSKRQNTVETSTFGSEFVAMKIATELLIGLRYKLRMMGLPLDGPANVFGDNQSVVTNASRSESVLKKKHVSICYHRVREACAADIIRIAHESTKTNLADLLTKNLDGHRIQELVSRILY</sequence>
<proteinExistence type="predicted"/>
<dbReference type="PANTHER" id="PTHR11439">
    <property type="entry name" value="GAG-POL-RELATED RETROTRANSPOSON"/>
    <property type="match status" value="1"/>
</dbReference>
<dbReference type="EMBL" id="EU432484">
    <property type="protein sequence ID" value="ACA60887.1"/>
    <property type="molecule type" value="Genomic_DNA"/>
</dbReference>
<dbReference type="CDD" id="cd09272">
    <property type="entry name" value="RNase_HI_RT_Ty1"/>
    <property type="match status" value="1"/>
</dbReference>
<accession>B1PJ27</accession>
<dbReference type="InterPro" id="IPR012337">
    <property type="entry name" value="RNaseH-like_sf"/>
</dbReference>
<evidence type="ECO:0000259" key="1">
    <source>
        <dbReference type="Pfam" id="PF07727"/>
    </source>
</evidence>
<dbReference type="HOGENOM" id="CLU_001650_12_0_1"/>
<dbReference type="InterPro" id="IPR036397">
    <property type="entry name" value="RNaseH_sf"/>
</dbReference>
<dbReference type="PANTHER" id="PTHR11439:SF515">
    <property type="entry name" value="GAG-POL POLYPROTEIN"/>
    <property type="match status" value="1"/>
</dbReference>